<evidence type="ECO:0000256" key="1">
    <source>
        <dbReference type="ARBA" id="ARBA00022645"/>
    </source>
</evidence>
<proteinExistence type="predicted"/>
<keyword evidence="1" id="KW-0121">Carboxypeptidase</keyword>
<keyword evidence="2" id="KW-0645">Protease</keyword>
<dbReference type="AlphaFoldDB" id="A0A5B8RE78"/>
<feature type="domain" description="PLD phosphodiesterase" evidence="10">
    <location>
        <begin position="319"/>
        <end position="350"/>
    </location>
</feature>
<accession>A0A5B8RE78</accession>
<dbReference type="Pfam" id="PF00912">
    <property type="entry name" value="Transgly"/>
    <property type="match status" value="1"/>
</dbReference>
<dbReference type="Pfam" id="PF00905">
    <property type="entry name" value="Transpeptidase"/>
    <property type="match status" value="1"/>
</dbReference>
<dbReference type="PANTHER" id="PTHR32282:SF15">
    <property type="entry name" value="PENICILLIN-BINDING PROTEIN 1C"/>
    <property type="match status" value="1"/>
</dbReference>
<evidence type="ECO:0000256" key="3">
    <source>
        <dbReference type="ARBA" id="ARBA00022676"/>
    </source>
</evidence>
<keyword evidence="9" id="KW-1133">Transmembrane helix</keyword>
<evidence type="ECO:0000256" key="2">
    <source>
        <dbReference type="ARBA" id="ARBA00022670"/>
    </source>
</evidence>
<dbReference type="EMBL" id="MN079111">
    <property type="protein sequence ID" value="QEA05794.1"/>
    <property type="molecule type" value="Genomic_DNA"/>
</dbReference>
<protein>
    <recommendedName>
        <fullName evidence="7">peptidoglycan glycosyltransferase</fullName>
        <ecNumber evidence="7">2.4.99.28</ecNumber>
    </recommendedName>
</protein>
<name>A0A5B8RE78_9ZZZZ</name>
<gene>
    <name evidence="11" type="primary">mtgA_1</name>
    <name evidence="11" type="ORF">KBTEX_02118</name>
</gene>
<dbReference type="InterPro" id="IPR001264">
    <property type="entry name" value="Glyco_trans_51"/>
</dbReference>
<evidence type="ECO:0000256" key="9">
    <source>
        <dbReference type="SAM" id="Phobius"/>
    </source>
</evidence>
<keyword evidence="6" id="KW-0511">Multifunctional enzyme</keyword>
<dbReference type="Gene3D" id="1.10.3810.10">
    <property type="entry name" value="Biosynthetic peptidoglycan transglycosylase-like"/>
    <property type="match status" value="1"/>
</dbReference>
<evidence type="ECO:0000256" key="6">
    <source>
        <dbReference type="ARBA" id="ARBA00023268"/>
    </source>
</evidence>
<keyword evidence="9" id="KW-0812">Transmembrane</keyword>
<dbReference type="InterPro" id="IPR009647">
    <property type="entry name" value="PBP_C"/>
</dbReference>
<dbReference type="EC" id="2.4.99.28" evidence="7"/>
<dbReference type="InterPro" id="IPR036950">
    <property type="entry name" value="PBP_transglycosylase"/>
</dbReference>
<dbReference type="InterPro" id="IPR001736">
    <property type="entry name" value="PLipase_D/transphosphatidylase"/>
</dbReference>
<dbReference type="PANTHER" id="PTHR32282">
    <property type="entry name" value="BINDING PROTEIN TRANSPEPTIDASE, PUTATIVE-RELATED"/>
    <property type="match status" value="1"/>
</dbReference>
<dbReference type="GO" id="GO:0008955">
    <property type="term" value="F:peptidoglycan glycosyltransferase activity"/>
    <property type="evidence" value="ECO:0007669"/>
    <property type="project" value="UniProtKB-EC"/>
</dbReference>
<feature type="transmembrane region" description="Helical" evidence="9">
    <location>
        <begin position="21"/>
        <end position="42"/>
    </location>
</feature>
<keyword evidence="3 11" id="KW-0328">Glycosyltransferase</keyword>
<dbReference type="PROSITE" id="PS50035">
    <property type="entry name" value="PLD"/>
    <property type="match status" value="1"/>
</dbReference>
<comment type="catalytic activity">
    <reaction evidence="8">
        <text>[GlcNAc-(1-&gt;4)-Mur2Ac(oyl-L-Ala-gamma-D-Glu-L-Lys-D-Ala-D-Ala)](n)-di-trans,octa-cis-undecaprenyl diphosphate + beta-D-GlcNAc-(1-&gt;4)-Mur2Ac(oyl-L-Ala-gamma-D-Glu-L-Lys-D-Ala-D-Ala)-di-trans,octa-cis-undecaprenyl diphosphate = [GlcNAc-(1-&gt;4)-Mur2Ac(oyl-L-Ala-gamma-D-Glu-L-Lys-D-Ala-D-Ala)](n+1)-di-trans,octa-cis-undecaprenyl diphosphate + di-trans,octa-cis-undecaprenyl diphosphate + H(+)</text>
        <dbReference type="Rhea" id="RHEA:23708"/>
        <dbReference type="Rhea" id="RHEA-COMP:9602"/>
        <dbReference type="Rhea" id="RHEA-COMP:9603"/>
        <dbReference type="ChEBI" id="CHEBI:15378"/>
        <dbReference type="ChEBI" id="CHEBI:58405"/>
        <dbReference type="ChEBI" id="CHEBI:60033"/>
        <dbReference type="ChEBI" id="CHEBI:78435"/>
        <dbReference type="EC" id="2.4.99.28"/>
    </reaction>
</comment>
<evidence type="ECO:0000256" key="5">
    <source>
        <dbReference type="ARBA" id="ARBA00022801"/>
    </source>
</evidence>
<keyword evidence="5" id="KW-0378">Hydrolase</keyword>
<evidence type="ECO:0000256" key="4">
    <source>
        <dbReference type="ARBA" id="ARBA00022679"/>
    </source>
</evidence>
<dbReference type="GO" id="GO:0006508">
    <property type="term" value="P:proteolysis"/>
    <property type="evidence" value="ECO:0007669"/>
    <property type="project" value="UniProtKB-KW"/>
</dbReference>
<sequence length="747" mass="81686">MRTTARALAGRSGRAFAHRRVLYTVLLLAVVVLLGGVLHTAWKRSALKAPAASHLVTDRYGHYLAEVGGPEPGRYGYWPLADVPPRIAAATVALEDRRFRYHPGVDPVAVARALWQNLRSGRVVSGASTIAMQVARMQNPAPRTLPNKAMEAVTAVFMTLRHGRDAVLRQYLRLVPFGNGSHGIAHAARVYLDKPAADLSWAEIAFLSGIPHAPERLDPLTHDGRRRAAARGRRILDALAEMGVIDAGQLDLARRQIGALHVHRRPPRPAMAMHAIMALADRIAPLPETSSRTIAATLDLNAQRMANRHLHRWLSRLAPRGVQHAAILVVDRDDMAVRALVGSAGFFDEDAGALDYTAVRRSPGSVLKPFVYALALDRGVIRPDTVLWDRRGLSAGIDNSDRTYLGPMLPRRALANSRNVPATNLVRTVGLETTYAHLERLGLHADRRPSRHYGIGLAIGTLPVRLRDVVAAYGALANDGLYRPLRWHAAQPTAPGKRVLGADATRLVTAFLSDPMARLPVFSRMGYQEYDFPVATKTGTSQSYADAWNVVYTRDYIVGVWMGRADGGPMKGVSGASGPAGLAHDVLTGLYRLPGTADRPEPFPAPVHYRRESLCSARPSRSASQCPRKLTEWVPTAAGNTTSADTVTALARTTARQASATLRISSPPPGTTVIRNPETPDDLNRLRLTVDAEPRGMQVVWYVDGRPQVVQRADEPFLWPLDGGRHVFQVRLPYRPERSPPLVLTVR</sequence>
<evidence type="ECO:0000313" key="11">
    <source>
        <dbReference type="EMBL" id="QEA05794.1"/>
    </source>
</evidence>
<organism evidence="11">
    <name type="scientific">uncultured organism</name>
    <dbReference type="NCBI Taxonomy" id="155900"/>
    <lineage>
        <taxon>unclassified sequences</taxon>
        <taxon>environmental samples</taxon>
    </lineage>
</organism>
<keyword evidence="4 11" id="KW-0808">Transferase</keyword>
<dbReference type="SUPFAM" id="SSF53955">
    <property type="entry name" value="Lysozyme-like"/>
    <property type="match status" value="1"/>
</dbReference>
<dbReference type="GO" id="GO:0004180">
    <property type="term" value="F:carboxypeptidase activity"/>
    <property type="evidence" value="ECO:0007669"/>
    <property type="project" value="UniProtKB-KW"/>
</dbReference>
<evidence type="ECO:0000256" key="7">
    <source>
        <dbReference type="ARBA" id="ARBA00044770"/>
    </source>
</evidence>
<evidence type="ECO:0000256" key="8">
    <source>
        <dbReference type="ARBA" id="ARBA00049902"/>
    </source>
</evidence>
<dbReference type="InterPro" id="IPR050396">
    <property type="entry name" value="Glycosyltr_51/Transpeptidase"/>
</dbReference>
<dbReference type="Pfam" id="PF06832">
    <property type="entry name" value="BiPBP_C"/>
    <property type="match status" value="1"/>
</dbReference>
<dbReference type="InterPro" id="IPR001460">
    <property type="entry name" value="PCN-bd_Tpept"/>
</dbReference>
<dbReference type="SUPFAM" id="SSF56601">
    <property type="entry name" value="beta-lactamase/transpeptidase-like"/>
    <property type="match status" value="1"/>
</dbReference>
<dbReference type="Gene3D" id="3.40.710.10">
    <property type="entry name" value="DD-peptidase/beta-lactamase superfamily"/>
    <property type="match status" value="1"/>
</dbReference>
<reference evidence="11" key="1">
    <citation type="submission" date="2019-06" db="EMBL/GenBank/DDBJ databases">
        <authorList>
            <person name="Murdoch R.W."/>
            <person name="Fathepure B."/>
        </authorList>
    </citation>
    <scope>NUCLEOTIDE SEQUENCE</scope>
</reference>
<dbReference type="InterPro" id="IPR023346">
    <property type="entry name" value="Lysozyme-like_dom_sf"/>
</dbReference>
<keyword evidence="9" id="KW-0472">Membrane</keyword>
<dbReference type="InterPro" id="IPR012338">
    <property type="entry name" value="Beta-lactam/transpept-like"/>
</dbReference>
<dbReference type="GO" id="GO:0008658">
    <property type="term" value="F:penicillin binding"/>
    <property type="evidence" value="ECO:0007669"/>
    <property type="project" value="InterPro"/>
</dbReference>
<evidence type="ECO:0000259" key="10">
    <source>
        <dbReference type="PROSITE" id="PS50035"/>
    </source>
</evidence>